<evidence type="ECO:0000259" key="2">
    <source>
        <dbReference type="Pfam" id="PF13193"/>
    </source>
</evidence>
<dbReference type="PROSITE" id="PS00455">
    <property type="entry name" value="AMP_BINDING"/>
    <property type="match status" value="1"/>
</dbReference>
<dbReference type="NCBIfam" id="NF004114">
    <property type="entry name" value="PRK05605.1"/>
    <property type="match status" value="1"/>
</dbReference>
<dbReference type="Gene3D" id="3.40.50.12780">
    <property type="entry name" value="N-terminal domain of ligase-like"/>
    <property type="match status" value="1"/>
</dbReference>
<dbReference type="CDD" id="cd05936">
    <property type="entry name" value="FC-FACS_FadD_like"/>
    <property type="match status" value="1"/>
</dbReference>
<proteinExistence type="predicted"/>
<evidence type="ECO:0000259" key="1">
    <source>
        <dbReference type="Pfam" id="PF00501"/>
    </source>
</evidence>
<dbReference type="PANTHER" id="PTHR43767:SF10">
    <property type="entry name" value="SURFACTIN SYNTHASE SUBUNIT 1"/>
    <property type="match status" value="1"/>
</dbReference>
<dbReference type="Pfam" id="PF13193">
    <property type="entry name" value="AMP-binding_C"/>
    <property type="match status" value="1"/>
</dbReference>
<dbReference type="AlphaFoldDB" id="A0A5D4FSU8"/>
<dbReference type="InterPro" id="IPR025110">
    <property type="entry name" value="AMP-bd_C"/>
</dbReference>
<dbReference type="RefSeq" id="WP_148811351.1">
    <property type="nucleotide sequence ID" value="NZ_VSZI01000001.1"/>
</dbReference>
<evidence type="ECO:0000313" key="4">
    <source>
        <dbReference type="Proteomes" id="UP000324726"/>
    </source>
</evidence>
<dbReference type="Proteomes" id="UP000324726">
    <property type="component" value="Unassembled WGS sequence"/>
</dbReference>
<name>A0A5D4FSU8_9CORY</name>
<dbReference type="SUPFAM" id="SSF56801">
    <property type="entry name" value="Acetyl-CoA synthetase-like"/>
    <property type="match status" value="1"/>
</dbReference>
<organism evidence="3 4">
    <name type="scientific">Corynebacterium urealyticum</name>
    <dbReference type="NCBI Taxonomy" id="43771"/>
    <lineage>
        <taxon>Bacteria</taxon>
        <taxon>Bacillati</taxon>
        <taxon>Actinomycetota</taxon>
        <taxon>Actinomycetes</taxon>
        <taxon>Mycobacteriales</taxon>
        <taxon>Corynebacteriaceae</taxon>
        <taxon>Corynebacterium</taxon>
    </lineage>
</organism>
<feature type="domain" description="AMP-dependent synthetase/ligase" evidence="1">
    <location>
        <begin position="40"/>
        <end position="439"/>
    </location>
</feature>
<dbReference type="InterPro" id="IPR020845">
    <property type="entry name" value="AMP-binding_CS"/>
</dbReference>
<feature type="domain" description="AMP-binding enzyme C-terminal" evidence="2">
    <location>
        <begin position="489"/>
        <end position="575"/>
    </location>
</feature>
<comment type="caution">
    <text evidence="3">The sequence shown here is derived from an EMBL/GenBank/DDBJ whole genome shotgun (WGS) entry which is preliminary data.</text>
</comment>
<dbReference type="EMBL" id="VSZI01000001">
    <property type="protein sequence ID" value="TYR19596.1"/>
    <property type="molecule type" value="Genomic_DNA"/>
</dbReference>
<sequence>MSTAPSQNSSSDQAKPWLKFYTEGTAPNLDYGETTLVSIFRDAVRKYGKRDAMWFLGTQITYSEFGELVDKAAAVLKESGVKRGDRVAVVLPNCPANLVAFYAIVSLGATAVYHNPLYTAHELEGPFADHGAKVAVFWDNTADIAQHLVDTTPLEKVFTVNVTKSMPLLQRVALSLPVPALRKAKAKLTGGPTQFEDWDAAVDAMAPGLGRRAIQDALPTVRPKCPALILYTSGTTGSPKGAVLSHRNICANLIQGKAWVPGLGEQADPERMLAALPMFHAYGMTMNGALAPLIGGELLLLPAPEPSLLQQVIKKKKPTWVPGVPALYQAIVKLAEEKDLDLSTMRNSFSGASALPVATVENWEKATNGRLVEGYGLTETSPIVLGNPMSDDRRPGYVGVPFPDTEVRVVDQDNPTKVLDYGEEGELVVRGPQVFGGYLHQEQLNEKIFADGWFRTGDMAVMEADGFVKIVSRLKEMIVTGGFNVYPAEVEEALLEHPEVKEAAVVGLAKEDGSERVVAAVTLAEPAEGEEHEPRRVGEKLHDSLRQHCKKVLTGYKVPREFFHVATLPADQMGKVRRTQMRAILEELERR</sequence>
<dbReference type="InterPro" id="IPR050237">
    <property type="entry name" value="ATP-dep_AMP-bd_enzyme"/>
</dbReference>
<keyword evidence="3" id="KW-0436">Ligase</keyword>
<dbReference type="InterPro" id="IPR042099">
    <property type="entry name" value="ANL_N_sf"/>
</dbReference>
<dbReference type="InterPro" id="IPR045851">
    <property type="entry name" value="AMP-bd_C_sf"/>
</dbReference>
<dbReference type="PANTHER" id="PTHR43767">
    <property type="entry name" value="LONG-CHAIN-FATTY-ACID--COA LIGASE"/>
    <property type="match status" value="1"/>
</dbReference>
<accession>A0A5D4FSU8</accession>
<dbReference type="InterPro" id="IPR000873">
    <property type="entry name" value="AMP-dep_synth/lig_dom"/>
</dbReference>
<protein>
    <submittedName>
        <fullName evidence="3">Long-chain fatty acid--CoA ligase</fullName>
    </submittedName>
</protein>
<gene>
    <name evidence="3" type="ORF">FYJ87_00795</name>
</gene>
<reference evidence="3 4" key="1">
    <citation type="submission" date="2019-08" db="EMBL/GenBank/DDBJ databases">
        <title>Draft genome of C. urealyticum strain VH4248.</title>
        <authorList>
            <person name="Navas J."/>
        </authorList>
    </citation>
    <scope>NUCLEOTIDE SEQUENCE [LARGE SCALE GENOMIC DNA]</scope>
    <source>
        <strain evidence="3 4">VH4248</strain>
    </source>
</reference>
<dbReference type="Gene3D" id="3.30.300.30">
    <property type="match status" value="1"/>
</dbReference>
<dbReference type="Pfam" id="PF00501">
    <property type="entry name" value="AMP-binding"/>
    <property type="match status" value="1"/>
</dbReference>
<evidence type="ECO:0000313" key="3">
    <source>
        <dbReference type="EMBL" id="TYR19596.1"/>
    </source>
</evidence>
<dbReference type="GO" id="GO:0016877">
    <property type="term" value="F:ligase activity, forming carbon-sulfur bonds"/>
    <property type="evidence" value="ECO:0007669"/>
    <property type="project" value="UniProtKB-ARBA"/>
</dbReference>